<evidence type="ECO:0000313" key="4">
    <source>
        <dbReference type="EMBL" id="TWU58679.1"/>
    </source>
</evidence>
<dbReference type="AlphaFoldDB" id="A0A5C6FG95"/>
<dbReference type="Pfam" id="PF25973">
    <property type="entry name" value="BSH_CzcB"/>
    <property type="match status" value="1"/>
</dbReference>
<evidence type="ECO:0000313" key="5">
    <source>
        <dbReference type="Proteomes" id="UP000318288"/>
    </source>
</evidence>
<name>A0A5C6FG95_9BACT</name>
<dbReference type="SUPFAM" id="SSF111369">
    <property type="entry name" value="HlyD-like secretion proteins"/>
    <property type="match status" value="1"/>
</dbReference>
<keyword evidence="2" id="KW-0732">Signal</keyword>
<feature type="chain" id="PRO_5022998325" evidence="2">
    <location>
        <begin position="19"/>
        <end position="300"/>
    </location>
</feature>
<evidence type="ECO:0000256" key="1">
    <source>
        <dbReference type="SAM" id="Coils"/>
    </source>
</evidence>
<sequence length="300" mass="33661" precursor="true">MRLTLLFCFAVTAMVSHAAPQQLTAQQSTQDLPNQINAENCMVQYINKVDVPATAEGLLEELRFEEGDEIEKGNVMAVIEDDMAALAVDLKKAEEKEAILTASNDVNLRDAREAAKVAAAEAKSFEELRKEGAIPYWEMEKKRLEAGRQELRIELAEMEQKVAQVKMIGKRTELEMAEKELTKRSVTAPYTGIVETRLAQQGQWVQPGTPMASLIQMDILRVEGDIDALRYAGRVIKGAPVEVLIYNQANDGTRISGTLGFVSMEIDLNNRYRVWVEIQNEKVGNDWKFKPGMRAEMVIK</sequence>
<comment type="caution">
    <text evidence="4">The sequence shown here is derived from an EMBL/GenBank/DDBJ whole genome shotgun (WGS) entry which is preliminary data.</text>
</comment>
<dbReference type="PANTHER" id="PTHR30469">
    <property type="entry name" value="MULTIDRUG RESISTANCE PROTEIN MDTA"/>
    <property type="match status" value="1"/>
</dbReference>
<keyword evidence="5" id="KW-1185">Reference proteome</keyword>
<dbReference type="Gene3D" id="2.40.50.100">
    <property type="match status" value="1"/>
</dbReference>
<dbReference type="RefSeq" id="WP_246114315.1">
    <property type="nucleotide sequence ID" value="NZ_SJPW01000002.1"/>
</dbReference>
<evidence type="ECO:0000256" key="2">
    <source>
        <dbReference type="SAM" id="SignalP"/>
    </source>
</evidence>
<gene>
    <name evidence="4" type="ORF">Poly51_14580</name>
</gene>
<organism evidence="4 5">
    <name type="scientific">Rubripirellula tenax</name>
    <dbReference type="NCBI Taxonomy" id="2528015"/>
    <lineage>
        <taxon>Bacteria</taxon>
        <taxon>Pseudomonadati</taxon>
        <taxon>Planctomycetota</taxon>
        <taxon>Planctomycetia</taxon>
        <taxon>Pirellulales</taxon>
        <taxon>Pirellulaceae</taxon>
        <taxon>Rubripirellula</taxon>
    </lineage>
</organism>
<feature type="coiled-coil region" evidence="1">
    <location>
        <begin position="76"/>
        <end position="168"/>
    </location>
</feature>
<dbReference type="Proteomes" id="UP000318288">
    <property type="component" value="Unassembled WGS sequence"/>
</dbReference>
<feature type="signal peptide" evidence="2">
    <location>
        <begin position="1"/>
        <end position="18"/>
    </location>
</feature>
<dbReference type="GO" id="GO:1990281">
    <property type="term" value="C:efflux pump complex"/>
    <property type="evidence" value="ECO:0007669"/>
    <property type="project" value="TreeGrafter"/>
</dbReference>
<dbReference type="GO" id="GO:0015562">
    <property type="term" value="F:efflux transmembrane transporter activity"/>
    <property type="evidence" value="ECO:0007669"/>
    <property type="project" value="TreeGrafter"/>
</dbReference>
<feature type="domain" description="CzcB-like barrel-sandwich hybrid" evidence="3">
    <location>
        <begin position="49"/>
        <end position="207"/>
    </location>
</feature>
<keyword evidence="1" id="KW-0175">Coiled coil</keyword>
<reference evidence="4 5" key="1">
    <citation type="submission" date="2019-02" db="EMBL/GenBank/DDBJ databases">
        <title>Deep-cultivation of Planctomycetes and their phenomic and genomic characterization uncovers novel biology.</title>
        <authorList>
            <person name="Wiegand S."/>
            <person name="Jogler M."/>
            <person name="Boedeker C."/>
            <person name="Pinto D."/>
            <person name="Vollmers J."/>
            <person name="Rivas-Marin E."/>
            <person name="Kohn T."/>
            <person name="Peeters S.H."/>
            <person name="Heuer A."/>
            <person name="Rast P."/>
            <person name="Oberbeckmann S."/>
            <person name="Bunk B."/>
            <person name="Jeske O."/>
            <person name="Meyerdierks A."/>
            <person name="Storesund J.E."/>
            <person name="Kallscheuer N."/>
            <person name="Luecker S."/>
            <person name="Lage O.M."/>
            <person name="Pohl T."/>
            <person name="Merkel B.J."/>
            <person name="Hornburger P."/>
            <person name="Mueller R.-W."/>
            <person name="Bruemmer F."/>
            <person name="Labrenz M."/>
            <person name="Spormann A.M."/>
            <person name="Op Den Camp H."/>
            <person name="Overmann J."/>
            <person name="Amann R."/>
            <person name="Jetten M.S.M."/>
            <person name="Mascher T."/>
            <person name="Medema M.H."/>
            <person name="Devos D.P."/>
            <person name="Kaster A.-K."/>
            <person name="Ovreas L."/>
            <person name="Rohde M."/>
            <person name="Galperin M.Y."/>
            <person name="Jogler C."/>
        </authorList>
    </citation>
    <scope>NUCLEOTIDE SEQUENCE [LARGE SCALE GENOMIC DNA]</scope>
    <source>
        <strain evidence="4 5">Poly51</strain>
    </source>
</reference>
<protein>
    <submittedName>
        <fullName evidence="4">Macrolide transporter subunit MacA</fullName>
    </submittedName>
</protein>
<dbReference type="Gene3D" id="1.10.287.470">
    <property type="entry name" value="Helix hairpin bin"/>
    <property type="match status" value="1"/>
</dbReference>
<dbReference type="InterPro" id="IPR058647">
    <property type="entry name" value="BSH_CzcB-like"/>
</dbReference>
<dbReference type="PANTHER" id="PTHR30469:SF15">
    <property type="entry name" value="HLYD FAMILY OF SECRETION PROTEINS"/>
    <property type="match status" value="1"/>
</dbReference>
<dbReference type="EMBL" id="SJPW01000002">
    <property type="protein sequence ID" value="TWU58679.1"/>
    <property type="molecule type" value="Genomic_DNA"/>
</dbReference>
<accession>A0A5C6FG95</accession>
<dbReference type="Gene3D" id="2.40.30.170">
    <property type="match status" value="1"/>
</dbReference>
<evidence type="ECO:0000259" key="3">
    <source>
        <dbReference type="Pfam" id="PF25973"/>
    </source>
</evidence>
<proteinExistence type="predicted"/>